<dbReference type="PROSITE" id="PS50902">
    <property type="entry name" value="FLAVODOXIN_LIKE"/>
    <property type="match status" value="1"/>
</dbReference>
<gene>
    <name evidence="3" type="ORF">FHL03_11490</name>
</gene>
<dbReference type="PANTHER" id="PTHR39201:SF1">
    <property type="entry name" value="FLAVODOXIN-LIKE DOMAIN-CONTAINING PROTEIN"/>
    <property type="match status" value="1"/>
</dbReference>
<protein>
    <submittedName>
        <fullName evidence="3">Flavodoxin</fullName>
    </submittedName>
</protein>
<dbReference type="InterPro" id="IPR029039">
    <property type="entry name" value="Flavoprotein-like_sf"/>
</dbReference>
<dbReference type="EMBL" id="VDFN01000022">
    <property type="protein sequence ID" value="MQS46101.1"/>
    <property type="molecule type" value="Genomic_DNA"/>
</dbReference>
<dbReference type="InterPro" id="IPR008254">
    <property type="entry name" value="Flavodoxin/NO_synth"/>
</dbReference>
<reference evidence="3 4" key="1">
    <citation type="journal article" date="2019" name="Syst. Appl. Microbiol.">
        <title>Polyphasic characterization of two novel Lactobacillus spp. isolated from blown salami packages: Description of Lactobacillus halodurans sp. nov. and Lactobacillus salsicarnum sp. nov.</title>
        <authorList>
            <person name="Schuster J.A."/>
            <person name="Klingl A."/>
            <person name="Vogel R.F."/>
            <person name="Ehrmann M.A."/>
        </authorList>
    </citation>
    <scope>NUCLEOTIDE SEQUENCE [LARGE SCALE GENOMIC DNA]</scope>
    <source>
        <strain evidence="3 4">TMW 1.2098</strain>
    </source>
</reference>
<dbReference type="PANTHER" id="PTHR39201">
    <property type="entry name" value="EXPORTED PROTEIN-RELATED"/>
    <property type="match status" value="1"/>
</dbReference>
<comment type="caution">
    <text evidence="3">The sequence shown here is derived from an EMBL/GenBank/DDBJ whole genome shotgun (WGS) entry which is preliminary data.</text>
</comment>
<sequence>MRKITMGRGAVSDGMDTNATEQRTRELSNDKHTLIIYFSRSGNNEKQVRFAAQKLETDVYELGVKNPYPSDYFATVQRATEERESNDWPELIEDVPNLDQYDLILLAHPIWAMTPANPMRSFLEEHGSELEGKEIASFSTNDGYGSGDTQQVLRVLTPGNTTILNNYSVRDTQAESSRNEFSKWLSQLKR</sequence>
<feature type="domain" description="Flavodoxin-like" evidence="2">
    <location>
        <begin position="33"/>
        <end position="189"/>
    </location>
</feature>
<dbReference type="SUPFAM" id="SSF52218">
    <property type="entry name" value="Flavoproteins"/>
    <property type="match status" value="1"/>
</dbReference>
<organism evidence="3 4">
    <name type="scientific">Companilactobacillus mishanensis</name>
    <dbReference type="NCBI Taxonomy" id="2486008"/>
    <lineage>
        <taxon>Bacteria</taxon>
        <taxon>Bacillati</taxon>
        <taxon>Bacillota</taxon>
        <taxon>Bacilli</taxon>
        <taxon>Lactobacillales</taxon>
        <taxon>Lactobacillaceae</taxon>
        <taxon>Companilactobacillus</taxon>
    </lineage>
</organism>
<dbReference type="RefSeq" id="WP_125706579.1">
    <property type="nucleotide sequence ID" value="NZ_JBHTOO010000016.1"/>
</dbReference>
<evidence type="ECO:0000259" key="2">
    <source>
        <dbReference type="PROSITE" id="PS50902"/>
    </source>
</evidence>
<dbReference type="Proteomes" id="UP000436655">
    <property type="component" value="Unassembled WGS sequence"/>
</dbReference>
<name>A0ABW9P9V7_9LACO</name>
<proteinExistence type="predicted"/>
<evidence type="ECO:0000313" key="3">
    <source>
        <dbReference type="EMBL" id="MQS46101.1"/>
    </source>
</evidence>
<dbReference type="Gene3D" id="3.40.50.360">
    <property type="match status" value="1"/>
</dbReference>
<evidence type="ECO:0000256" key="1">
    <source>
        <dbReference type="SAM" id="MobiDB-lite"/>
    </source>
</evidence>
<evidence type="ECO:0000313" key="4">
    <source>
        <dbReference type="Proteomes" id="UP000436655"/>
    </source>
</evidence>
<dbReference type="Pfam" id="PF12682">
    <property type="entry name" value="Flavodoxin_4"/>
    <property type="match status" value="1"/>
</dbReference>
<keyword evidence="4" id="KW-1185">Reference proteome</keyword>
<accession>A0ABW9P9V7</accession>
<feature type="region of interest" description="Disordered" evidence="1">
    <location>
        <begin position="1"/>
        <end position="26"/>
    </location>
</feature>